<dbReference type="InterPro" id="IPR037284">
    <property type="entry name" value="SUF_FeS_clus_asmbl_SufBD_sf"/>
</dbReference>
<dbReference type="OrthoDB" id="9803529at2"/>
<gene>
    <name evidence="4" type="primary">sufD</name>
    <name evidence="4" type="ORF">D4N35_013550</name>
</gene>
<dbReference type="InterPro" id="IPR045595">
    <property type="entry name" value="SufBD_N"/>
</dbReference>
<sequence length="436" mass="48140">MTIDTKMTIDQEYIRSFSSKNDEPEWFAELRIQALEKAEGLPMPKPDKTRITNWNFTEFAKHGAEGSTFETLADLPEAAKSVVHVDEAGQNLYIQHNQKPAYFSLSDELKKQGVIFTDLFTALREHGDLVKKYFMTDAVKVEEHKLTAFHAALVNGGAFLYVPKNVEVKEPIQAVYLFDDKEAAMFNHVIVVADDNSSVTYVENYLSTDEEVNGIVNIVSEVFANQNAKVAYGAVDTIAEGSTVYVNRRGITGRDAELDWALGMMNDGNTIAENTTNLIGQGSKADAKTVVVGRGKQTQNFTTSVVHFGRNTEGFILNHGVMKDAATSIFNGIGKIEKGASKANAEQESRVLMLSEKARGDANPILLIDEDDVMAGHAASVGRVDPIQLFYMMSRGISKTDAERLIIHGFLAPVVEKLPIEAVKSQLTEIIERKVR</sequence>
<dbReference type="Proteomes" id="UP000273811">
    <property type="component" value="Unassembled WGS sequence"/>
</dbReference>
<evidence type="ECO:0000313" key="4">
    <source>
        <dbReference type="EMBL" id="RWR06958.1"/>
    </source>
</evidence>
<dbReference type="AlphaFoldDB" id="A0A443IN02"/>
<keyword evidence="5" id="KW-1185">Reference proteome</keyword>
<evidence type="ECO:0000256" key="1">
    <source>
        <dbReference type="ARBA" id="ARBA00043967"/>
    </source>
</evidence>
<dbReference type="Pfam" id="PF19295">
    <property type="entry name" value="SufBD_N"/>
    <property type="match status" value="1"/>
</dbReference>
<dbReference type="GO" id="GO:0016226">
    <property type="term" value="P:iron-sulfur cluster assembly"/>
    <property type="evidence" value="ECO:0007669"/>
    <property type="project" value="InterPro"/>
</dbReference>
<dbReference type="SUPFAM" id="SSF101960">
    <property type="entry name" value="Stabilizer of iron transporter SufD"/>
    <property type="match status" value="1"/>
</dbReference>
<feature type="domain" description="SUF system FeS cluster assembly SufBD N-terminal" evidence="3">
    <location>
        <begin position="84"/>
        <end position="173"/>
    </location>
</feature>
<proteinExistence type="inferred from homology"/>
<evidence type="ECO:0000259" key="2">
    <source>
        <dbReference type="Pfam" id="PF01458"/>
    </source>
</evidence>
<reference evidence="4" key="1">
    <citation type="submission" date="2018-12" db="EMBL/GenBank/DDBJ databases">
        <authorList>
            <person name="Sun L."/>
            <person name="Chen Z."/>
        </authorList>
    </citation>
    <scope>NUCLEOTIDE SEQUENCE [LARGE SCALE GENOMIC DNA]</scope>
    <source>
        <strain evidence="4">DSM 16012</strain>
    </source>
</reference>
<evidence type="ECO:0000313" key="5">
    <source>
        <dbReference type="Proteomes" id="UP000273811"/>
    </source>
</evidence>
<comment type="similarity">
    <text evidence="1">Belongs to the iron-sulfur cluster assembly SufBD family.</text>
</comment>
<name>A0A443IN02_9BACI</name>
<protein>
    <submittedName>
        <fullName evidence="4">Fe-S cluster assembly protein SufD</fullName>
    </submittedName>
</protein>
<dbReference type="InterPro" id="IPR055346">
    <property type="entry name" value="Fe-S_cluster_assembly_SufBD"/>
</dbReference>
<dbReference type="EMBL" id="QYTU02000033">
    <property type="protein sequence ID" value="RWR06958.1"/>
    <property type="molecule type" value="Genomic_DNA"/>
</dbReference>
<dbReference type="InterPro" id="IPR011542">
    <property type="entry name" value="SUF_FeS_clus_asmbl_SufD"/>
</dbReference>
<dbReference type="NCBIfam" id="TIGR01981">
    <property type="entry name" value="sufD"/>
    <property type="match status" value="1"/>
</dbReference>
<evidence type="ECO:0000259" key="3">
    <source>
        <dbReference type="Pfam" id="PF19295"/>
    </source>
</evidence>
<feature type="domain" description="SUF system FeS cluster assembly SufBD core" evidence="2">
    <location>
        <begin position="179"/>
        <end position="410"/>
    </location>
</feature>
<dbReference type="PANTHER" id="PTHR30508">
    <property type="entry name" value="FES CLUSTER ASSEMBLY PROTEIN SUF"/>
    <property type="match status" value="1"/>
</dbReference>
<dbReference type="RefSeq" id="WP_120074552.1">
    <property type="nucleotide sequence ID" value="NZ_CP126113.1"/>
</dbReference>
<dbReference type="PANTHER" id="PTHR30508:SF1">
    <property type="entry name" value="UPF0051 PROTEIN ABCI8, CHLOROPLASTIC-RELATED"/>
    <property type="match status" value="1"/>
</dbReference>
<organism evidence="4 5">
    <name type="scientific">Siminovitchia fortis</name>
    <dbReference type="NCBI Taxonomy" id="254758"/>
    <lineage>
        <taxon>Bacteria</taxon>
        <taxon>Bacillati</taxon>
        <taxon>Bacillota</taxon>
        <taxon>Bacilli</taxon>
        <taxon>Bacillales</taxon>
        <taxon>Bacillaceae</taxon>
        <taxon>Siminovitchia</taxon>
    </lineage>
</organism>
<comment type="caution">
    <text evidence="4">The sequence shown here is derived from an EMBL/GenBank/DDBJ whole genome shotgun (WGS) entry which is preliminary data.</text>
</comment>
<accession>A0A443IN02</accession>
<dbReference type="InterPro" id="IPR000825">
    <property type="entry name" value="SUF_FeS_clus_asmbl_SufBD_core"/>
</dbReference>
<dbReference type="Pfam" id="PF01458">
    <property type="entry name" value="SUFBD_core"/>
    <property type="match status" value="1"/>
</dbReference>